<dbReference type="AlphaFoldDB" id="A0A918ED27"/>
<accession>A0A918ED27</accession>
<gene>
    <name evidence="1" type="ORF">GCM10010185_27220</name>
</gene>
<protein>
    <submittedName>
        <fullName evidence="1">Uncharacterized protein</fullName>
    </submittedName>
</protein>
<evidence type="ECO:0000313" key="1">
    <source>
        <dbReference type="EMBL" id="GGP53623.1"/>
    </source>
</evidence>
<dbReference type="Proteomes" id="UP000639606">
    <property type="component" value="Unassembled WGS sequence"/>
</dbReference>
<sequence length="103" mass="11114">MPRRVRVAGDGLAGCDRLGSRSATRPWPRTAGRLTHVGLQAGYPVDDIVAFTDNEGFIAVQVKKGLKLGRTEKSPLGQALEQAVRMFRRKPPGAAAESGTERE</sequence>
<dbReference type="EMBL" id="BMRG01000004">
    <property type="protein sequence ID" value="GGP53623.1"/>
    <property type="molecule type" value="Genomic_DNA"/>
</dbReference>
<reference evidence="1" key="1">
    <citation type="journal article" date="2014" name="Int. J. Syst. Evol. Microbiol.">
        <title>Complete genome sequence of Corynebacterium casei LMG S-19264T (=DSM 44701T), isolated from a smear-ripened cheese.</title>
        <authorList>
            <consortium name="US DOE Joint Genome Institute (JGI-PGF)"/>
            <person name="Walter F."/>
            <person name="Albersmeier A."/>
            <person name="Kalinowski J."/>
            <person name="Ruckert C."/>
        </authorList>
    </citation>
    <scope>NUCLEOTIDE SEQUENCE</scope>
    <source>
        <strain evidence="1">JCM 3313</strain>
    </source>
</reference>
<keyword evidence="2" id="KW-1185">Reference proteome</keyword>
<proteinExistence type="predicted"/>
<comment type="caution">
    <text evidence="1">The sequence shown here is derived from an EMBL/GenBank/DDBJ whole genome shotgun (WGS) entry which is preliminary data.</text>
</comment>
<evidence type="ECO:0000313" key="2">
    <source>
        <dbReference type="Proteomes" id="UP000639606"/>
    </source>
</evidence>
<organism evidence="1 2">
    <name type="scientific">Saccharothrix coeruleofusca</name>
    <dbReference type="NCBI Taxonomy" id="33919"/>
    <lineage>
        <taxon>Bacteria</taxon>
        <taxon>Bacillati</taxon>
        <taxon>Actinomycetota</taxon>
        <taxon>Actinomycetes</taxon>
        <taxon>Pseudonocardiales</taxon>
        <taxon>Pseudonocardiaceae</taxon>
        <taxon>Saccharothrix</taxon>
    </lineage>
</organism>
<name>A0A918ED27_9PSEU</name>
<reference evidence="1" key="2">
    <citation type="submission" date="2020-09" db="EMBL/GenBank/DDBJ databases">
        <authorList>
            <person name="Sun Q."/>
            <person name="Ohkuma M."/>
        </authorList>
    </citation>
    <scope>NUCLEOTIDE SEQUENCE</scope>
    <source>
        <strain evidence="1">JCM 3313</strain>
    </source>
</reference>